<sequence length="53" mass="6101">MLVFRVAPLVEHCDTWLWLLPTLCWLVVNSGEVFREFFSVGSGGGENCWLLSW</sequence>
<proteinExistence type="predicted"/>
<dbReference type="AlphaFoldDB" id="A0A843UC63"/>
<feature type="non-terminal residue" evidence="1">
    <location>
        <position position="53"/>
    </location>
</feature>
<dbReference type="Proteomes" id="UP000652761">
    <property type="component" value="Unassembled WGS sequence"/>
</dbReference>
<evidence type="ECO:0000313" key="2">
    <source>
        <dbReference type="Proteomes" id="UP000652761"/>
    </source>
</evidence>
<reference evidence="1" key="1">
    <citation type="submission" date="2017-07" db="EMBL/GenBank/DDBJ databases">
        <title>Taro Niue Genome Assembly and Annotation.</title>
        <authorList>
            <person name="Atibalentja N."/>
            <person name="Keating K."/>
            <person name="Fields C.J."/>
        </authorList>
    </citation>
    <scope>NUCLEOTIDE SEQUENCE</scope>
    <source>
        <strain evidence="1">Niue_2</strain>
        <tissue evidence="1">Leaf</tissue>
    </source>
</reference>
<comment type="caution">
    <text evidence="1">The sequence shown here is derived from an EMBL/GenBank/DDBJ whole genome shotgun (WGS) entry which is preliminary data.</text>
</comment>
<evidence type="ECO:0000313" key="1">
    <source>
        <dbReference type="EMBL" id="MQL77739.1"/>
    </source>
</evidence>
<name>A0A843UC63_COLES</name>
<organism evidence="1 2">
    <name type="scientific">Colocasia esculenta</name>
    <name type="common">Wild taro</name>
    <name type="synonym">Arum esculentum</name>
    <dbReference type="NCBI Taxonomy" id="4460"/>
    <lineage>
        <taxon>Eukaryota</taxon>
        <taxon>Viridiplantae</taxon>
        <taxon>Streptophyta</taxon>
        <taxon>Embryophyta</taxon>
        <taxon>Tracheophyta</taxon>
        <taxon>Spermatophyta</taxon>
        <taxon>Magnoliopsida</taxon>
        <taxon>Liliopsida</taxon>
        <taxon>Araceae</taxon>
        <taxon>Aroideae</taxon>
        <taxon>Colocasieae</taxon>
        <taxon>Colocasia</taxon>
    </lineage>
</organism>
<accession>A0A843UC63</accession>
<protein>
    <submittedName>
        <fullName evidence="1">Uncharacterized protein</fullName>
    </submittedName>
</protein>
<dbReference type="EMBL" id="NMUH01000364">
    <property type="protein sequence ID" value="MQL77739.1"/>
    <property type="molecule type" value="Genomic_DNA"/>
</dbReference>
<gene>
    <name evidence="1" type="ORF">Taro_010157</name>
</gene>
<keyword evidence="2" id="KW-1185">Reference proteome</keyword>